<gene>
    <name evidence="2" type="ORF">GCM10011402_18430</name>
</gene>
<sequence length="102" mass="10498">MKVLATVLLMMSLLAMSVAVASADVTRSSCSAQIRADDMCYAAALPGGTAETGQKPGFCFICLAPVDGVGDLPRPGTTIHADAGPALRGDALWVAPWRPPRA</sequence>
<evidence type="ECO:0000313" key="2">
    <source>
        <dbReference type="EMBL" id="GGF66465.1"/>
    </source>
</evidence>
<comment type="caution">
    <text evidence="2">The sequence shown here is derived from an EMBL/GenBank/DDBJ whole genome shotgun (WGS) entry which is preliminary data.</text>
</comment>
<evidence type="ECO:0000313" key="3">
    <source>
        <dbReference type="Proteomes" id="UP000640509"/>
    </source>
</evidence>
<name>A0ABQ1VJ02_9RHOB</name>
<reference evidence="3" key="1">
    <citation type="journal article" date="2019" name="Int. J. Syst. Evol. Microbiol.">
        <title>The Global Catalogue of Microorganisms (GCM) 10K type strain sequencing project: providing services to taxonomists for standard genome sequencing and annotation.</title>
        <authorList>
            <consortium name="The Broad Institute Genomics Platform"/>
            <consortium name="The Broad Institute Genome Sequencing Center for Infectious Disease"/>
            <person name="Wu L."/>
            <person name="Ma J."/>
        </authorList>
    </citation>
    <scope>NUCLEOTIDE SEQUENCE [LARGE SCALE GENOMIC DNA]</scope>
    <source>
        <strain evidence="3">CGMCC 1.15419</strain>
    </source>
</reference>
<organism evidence="2 3">
    <name type="scientific">Paracoccus acridae</name>
    <dbReference type="NCBI Taxonomy" id="1795310"/>
    <lineage>
        <taxon>Bacteria</taxon>
        <taxon>Pseudomonadati</taxon>
        <taxon>Pseudomonadota</taxon>
        <taxon>Alphaproteobacteria</taxon>
        <taxon>Rhodobacterales</taxon>
        <taxon>Paracoccaceae</taxon>
        <taxon>Paracoccus</taxon>
    </lineage>
</organism>
<protein>
    <recommendedName>
        <fullName evidence="4">DUF2946 domain-containing protein</fullName>
    </recommendedName>
</protein>
<evidence type="ECO:0000256" key="1">
    <source>
        <dbReference type="SAM" id="SignalP"/>
    </source>
</evidence>
<feature type="signal peptide" evidence="1">
    <location>
        <begin position="1"/>
        <end position="23"/>
    </location>
</feature>
<dbReference type="Proteomes" id="UP000640509">
    <property type="component" value="Unassembled WGS sequence"/>
</dbReference>
<feature type="chain" id="PRO_5046499336" description="DUF2946 domain-containing protein" evidence="1">
    <location>
        <begin position="24"/>
        <end position="102"/>
    </location>
</feature>
<dbReference type="RefSeq" id="WP_188714865.1">
    <property type="nucleotide sequence ID" value="NZ_BMIV01000005.1"/>
</dbReference>
<proteinExistence type="predicted"/>
<dbReference type="EMBL" id="BMIV01000005">
    <property type="protein sequence ID" value="GGF66465.1"/>
    <property type="molecule type" value="Genomic_DNA"/>
</dbReference>
<keyword evidence="1" id="KW-0732">Signal</keyword>
<evidence type="ECO:0008006" key="4">
    <source>
        <dbReference type="Google" id="ProtNLM"/>
    </source>
</evidence>
<accession>A0ABQ1VJ02</accession>
<keyword evidence="3" id="KW-1185">Reference proteome</keyword>